<dbReference type="RefSeq" id="WP_082031769.1">
    <property type="nucleotide sequence ID" value="NZ_BDCI01000004.1"/>
</dbReference>
<sequence>MSKQMNEKELATFAERFAALWNESDPEAREQRIREFFAPTGVQVLVDPPMELREQVERLQFALPALEVRGYAALSRRVTRAYELFIASGDYEFAVPAPAIPLPAGLIGVSWVMVAKADGAIAGGGFDVLGLDADGRILTDHQFIEGVR</sequence>
<dbReference type="InterPro" id="IPR032710">
    <property type="entry name" value="NTF2-like_dom_sf"/>
</dbReference>
<dbReference type="Gene3D" id="3.10.450.50">
    <property type="match status" value="1"/>
</dbReference>
<dbReference type="SUPFAM" id="SSF54427">
    <property type="entry name" value="NTF2-like"/>
    <property type="match status" value="1"/>
</dbReference>
<evidence type="ECO:0000313" key="2">
    <source>
        <dbReference type="Proteomes" id="UP000031364"/>
    </source>
</evidence>
<keyword evidence="2" id="KW-1185">Reference proteome</keyword>
<proteinExistence type="predicted"/>
<dbReference type="Proteomes" id="UP000031364">
    <property type="component" value="Unassembled WGS sequence"/>
</dbReference>
<name>A0ABR4ZMF4_9NOCA</name>
<evidence type="ECO:0008006" key="3">
    <source>
        <dbReference type="Google" id="ProtNLM"/>
    </source>
</evidence>
<gene>
    <name evidence="1" type="ORF">FG87_00205</name>
</gene>
<organism evidence="1 2">
    <name type="scientific">Nocardia vulneris</name>
    <dbReference type="NCBI Taxonomy" id="1141657"/>
    <lineage>
        <taxon>Bacteria</taxon>
        <taxon>Bacillati</taxon>
        <taxon>Actinomycetota</taxon>
        <taxon>Actinomycetes</taxon>
        <taxon>Mycobacteriales</taxon>
        <taxon>Nocardiaceae</taxon>
        <taxon>Nocardia</taxon>
    </lineage>
</organism>
<comment type="caution">
    <text evidence="1">The sequence shown here is derived from an EMBL/GenBank/DDBJ whole genome shotgun (WGS) entry which is preliminary data.</text>
</comment>
<protein>
    <recommendedName>
        <fullName evidence="3">SnoaL-like domain-containing protein</fullName>
    </recommendedName>
</protein>
<reference evidence="1 2" key="1">
    <citation type="journal article" date="2014" name="Int. J. Syst. Evol. Microbiol.">
        <title>Nocardia vulneris sp. nov., isolated from wounds of human patients in North America.</title>
        <authorList>
            <person name="Lasker B.A."/>
            <person name="Bell M."/>
            <person name="Klenk H.P."/>
            <person name="Sproer C."/>
            <person name="Schumann C."/>
            <person name="Schumann P."/>
            <person name="Brown J.M."/>
        </authorList>
    </citation>
    <scope>NUCLEOTIDE SEQUENCE [LARGE SCALE GENOMIC DNA]</scope>
    <source>
        <strain evidence="1 2">W9851</strain>
    </source>
</reference>
<dbReference type="EMBL" id="JNFP01000001">
    <property type="protein sequence ID" value="KIA66591.1"/>
    <property type="molecule type" value="Genomic_DNA"/>
</dbReference>
<accession>A0ABR4ZMF4</accession>
<evidence type="ECO:0000313" key="1">
    <source>
        <dbReference type="EMBL" id="KIA66591.1"/>
    </source>
</evidence>